<comment type="caution">
    <text evidence="1">The sequence shown here is derived from an EMBL/GenBank/DDBJ whole genome shotgun (WGS) entry which is preliminary data.</text>
</comment>
<dbReference type="AlphaFoldDB" id="A0A8G2IW44"/>
<accession>A0A8G2IW44</accession>
<evidence type="ECO:0000313" key="2">
    <source>
        <dbReference type="Proteomes" id="UP000291866"/>
    </source>
</evidence>
<sequence>MHKRLNQQPATAQISAWIGYISNIGLGEQNCNGCPDGMARAPPIAFRYTQCHFIQVSRV</sequence>
<name>A0A8G2IW44_RHILV</name>
<dbReference type="EMBL" id="SJLU01000021">
    <property type="protein sequence ID" value="TBX86976.1"/>
    <property type="molecule type" value="Genomic_DNA"/>
</dbReference>
<reference evidence="1 2" key="1">
    <citation type="submission" date="2019-02" db="EMBL/GenBank/DDBJ databases">
        <title>The competitiveness to form nodules shapes the capacities of Rhizobium leguminosarum sv viciae communities to promote symbiosis with specific hosts.</title>
        <authorList>
            <person name="Boivin S."/>
            <person name="Lepetit M."/>
        </authorList>
    </citation>
    <scope>NUCLEOTIDE SEQUENCE [LARGE SCALE GENOMIC DNA]</scope>
    <source>
        <strain evidence="1 2">SPF4F3</strain>
    </source>
</reference>
<dbReference type="Proteomes" id="UP000291866">
    <property type="component" value="Unassembled WGS sequence"/>
</dbReference>
<gene>
    <name evidence="1" type="ORF">E0H31_30720</name>
</gene>
<organism evidence="1 2">
    <name type="scientific">Rhizobium leguminosarum bv. viciae</name>
    <dbReference type="NCBI Taxonomy" id="387"/>
    <lineage>
        <taxon>Bacteria</taxon>
        <taxon>Pseudomonadati</taxon>
        <taxon>Pseudomonadota</taxon>
        <taxon>Alphaproteobacteria</taxon>
        <taxon>Hyphomicrobiales</taxon>
        <taxon>Rhizobiaceae</taxon>
        <taxon>Rhizobium/Agrobacterium group</taxon>
        <taxon>Rhizobium</taxon>
    </lineage>
</organism>
<evidence type="ECO:0000313" key="1">
    <source>
        <dbReference type="EMBL" id="TBX86976.1"/>
    </source>
</evidence>
<protein>
    <submittedName>
        <fullName evidence="1">Uncharacterized protein</fullName>
    </submittedName>
</protein>
<proteinExistence type="predicted"/>